<feature type="chain" id="PRO_5045546254" evidence="1">
    <location>
        <begin position="17"/>
        <end position="183"/>
    </location>
</feature>
<protein>
    <submittedName>
        <fullName evidence="3">Uncharacterized protein LOC101863832</fullName>
    </submittedName>
</protein>
<name>A0ABM0JXA5_APLCA</name>
<reference evidence="3" key="1">
    <citation type="submission" date="2025-08" db="UniProtKB">
        <authorList>
            <consortium name="RefSeq"/>
        </authorList>
    </citation>
    <scope>IDENTIFICATION</scope>
</reference>
<evidence type="ECO:0000313" key="3">
    <source>
        <dbReference type="RefSeq" id="XP_005103725.1"/>
    </source>
</evidence>
<evidence type="ECO:0000313" key="2">
    <source>
        <dbReference type="Proteomes" id="UP000694888"/>
    </source>
</evidence>
<evidence type="ECO:0000256" key="1">
    <source>
        <dbReference type="SAM" id="SignalP"/>
    </source>
</evidence>
<dbReference type="RefSeq" id="XP_005103725.1">
    <property type="nucleotide sequence ID" value="XM_005103668.2"/>
</dbReference>
<organism evidence="2 3">
    <name type="scientific">Aplysia californica</name>
    <name type="common">California sea hare</name>
    <dbReference type="NCBI Taxonomy" id="6500"/>
    <lineage>
        <taxon>Eukaryota</taxon>
        <taxon>Metazoa</taxon>
        <taxon>Spiralia</taxon>
        <taxon>Lophotrochozoa</taxon>
        <taxon>Mollusca</taxon>
        <taxon>Gastropoda</taxon>
        <taxon>Heterobranchia</taxon>
        <taxon>Euthyneura</taxon>
        <taxon>Tectipleura</taxon>
        <taxon>Aplysiida</taxon>
        <taxon>Aplysioidea</taxon>
        <taxon>Aplysiidae</taxon>
        <taxon>Aplysia</taxon>
    </lineage>
</organism>
<sequence length="183" mass="19639">MKAVALLMVIAHVALGDSPDPTKVCMPDQLSATEFNLMDASFANVTVDFGKKRSARLENGVRTVVDYANLKAYVIDSNGCTSSAASPYQLLFKCLPAMAKYAGQLAFGVESPRTLDVWRLNLGTFNLTMLGSTTPGVGSYPVLRKLFTPSGFTISLLENARPKVFDPTVLDIPNDCTEAPVVG</sequence>
<accession>A0ABM0JXA5</accession>
<feature type="signal peptide" evidence="1">
    <location>
        <begin position="1"/>
        <end position="16"/>
    </location>
</feature>
<dbReference type="GeneID" id="101863832"/>
<gene>
    <name evidence="3" type="primary">LOC101863832</name>
</gene>
<keyword evidence="2" id="KW-1185">Reference proteome</keyword>
<dbReference type="Proteomes" id="UP000694888">
    <property type="component" value="Unplaced"/>
</dbReference>
<proteinExistence type="predicted"/>
<keyword evidence="1" id="KW-0732">Signal</keyword>